<dbReference type="AlphaFoldDB" id="S3DZ97"/>
<sequence>MAPSFLKEIRRRSKSSFRTDRSTDSSLGGSGSNGSAGTINKSSSTLSSTYGGSSPPTPALTSSMSAGNLQKLNNNVPPVPPIRPSVNTSASNRYSVQSVPGMSGLGSPSPKSTLPASLFAPRILSISDNSWVYQKVLSIYGTIADPATQALEGSLTVSRLDDSFPPTYWPVSDSHFKALIYLTAGPNKLRFDFTSPKLANSNTSNPIHSSYLTLHMLPPQCSPPLQLVILLGKDSPGTFDAVPARIETEGNGLETAIKKFRMAAYLWQAFTAEQMYRNKLGRRVFRMEEEWTTGTSNLRDQENNTMRSEAKIHVVRCDKTVAELRDLDIAQQNPNAKNQGKLFDIASEAVRNHFRSLPGQKQYVSVLLLDAHWDKGANMITGHAALGGGGGDLQLAIFGSQALQSYPSCIEEVVPAFSDRTPTDTNYVANDCNESGSNWEAANIGIGAHMHETGHLFGCPHTESGIMLRDYVTLNRSFTTREPYSTRTKSKGSLVLPKDECAWHRLDCLRFKAHPCFALPTDPPRIADDSVQAWPVDNGNVIVTAASGVSFMEIYTPGDDVCHYWQEFGDGNGNGPIQKQILLTEQDLRSRVPEEKRKSKLKLSIKSITGGSHEIEDYNQLASKASKLKLSNGQMAFRSSKLGLSQMNGSTPQDVVLDSVVKQNKLLTQVKLYSGFALDGIEFIYEDSTTQLFGKRGGQPGGSDFFLDTRRGEYITGFYVRSGFWIDGIAIMTSLGRKSAVYGNPNGGSGSTEWSIEATKYHTLQSLFTSAKLESALAFHSPLHFRGGDPKRKSTFNVMSAGWRKSKVSSFSRHQTTYHATSLILYQPPTEALPQYTIESSP</sequence>
<feature type="domain" description="Jacalin-type lectin" evidence="2">
    <location>
        <begin position="661"/>
        <end position="756"/>
    </location>
</feature>
<dbReference type="GO" id="GO:0005737">
    <property type="term" value="C:cytoplasm"/>
    <property type="evidence" value="ECO:0007669"/>
    <property type="project" value="TreeGrafter"/>
</dbReference>
<name>S3DZ97_GLAL2</name>
<evidence type="ECO:0000256" key="1">
    <source>
        <dbReference type="SAM" id="MobiDB-lite"/>
    </source>
</evidence>
<dbReference type="InterPro" id="IPR021917">
    <property type="entry name" value="Unchr_Zn-peptidase-like"/>
</dbReference>
<feature type="region of interest" description="Disordered" evidence="1">
    <location>
        <begin position="1"/>
        <end position="92"/>
    </location>
</feature>
<gene>
    <name evidence="3" type="ORF">GLAREA_12409</name>
</gene>
<dbReference type="Pfam" id="PF01419">
    <property type="entry name" value="Jacalin"/>
    <property type="match status" value="1"/>
</dbReference>
<feature type="compositionally biased region" description="Low complexity" evidence="1">
    <location>
        <begin position="35"/>
        <end position="54"/>
    </location>
</feature>
<proteinExistence type="predicted"/>
<evidence type="ECO:0000313" key="3">
    <source>
        <dbReference type="EMBL" id="EPE31653.1"/>
    </source>
</evidence>
<dbReference type="OMA" id="MFRNNFG"/>
<evidence type="ECO:0000259" key="2">
    <source>
        <dbReference type="Pfam" id="PF01419"/>
    </source>
</evidence>
<dbReference type="InterPro" id="IPR036404">
    <property type="entry name" value="Jacalin-like_lectin_dom_sf"/>
</dbReference>
<dbReference type="Gene3D" id="2.100.10.30">
    <property type="entry name" value="Jacalin-like lectin domain"/>
    <property type="match status" value="1"/>
</dbReference>
<keyword evidence="3" id="KW-0430">Lectin</keyword>
<dbReference type="InterPro" id="IPR053002">
    <property type="entry name" value="Metalloproteinase_M10B"/>
</dbReference>
<reference evidence="3 4" key="1">
    <citation type="journal article" date="2013" name="BMC Genomics">
        <title>Genomics-driven discovery of the pneumocandin biosynthetic gene cluster in the fungus Glarea lozoyensis.</title>
        <authorList>
            <person name="Chen L."/>
            <person name="Yue Q."/>
            <person name="Zhang X."/>
            <person name="Xiang M."/>
            <person name="Wang C."/>
            <person name="Li S."/>
            <person name="Che Y."/>
            <person name="Ortiz-Lopez F.J."/>
            <person name="Bills G.F."/>
            <person name="Liu X."/>
            <person name="An Z."/>
        </authorList>
    </citation>
    <scope>NUCLEOTIDE SEQUENCE [LARGE SCALE GENOMIC DNA]</scope>
    <source>
        <strain evidence="4">ATCC 20868 / MF5171</strain>
    </source>
</reference>
<organism evidence="3 4">
    <name type="scientific">Glarea lozoyensis (strain ATCC 20868 / MF5171)</name>
    <dbReference type="NCBI Taxonomy" id="1116229"/>
    <lineage>
        <taxon>Eukaryota</taxon>
        <taxon>Fungi</taxon>
        <taxon>Dikarya</taxon>
        <taxon>Ascomycota</taxon>
        <taxon>Pezizomycotina</taxon>
        <taxon>Leotiomycetes</taxon>
        <taxon>Helotiales</taxon>
        <taxon>Helotiaceae</taxon>
        <taxon>Glarea</taxon>
    </lineage>
</organism>
<dbReference type="HOGENOM" id="CLU_009601_2_1_1"/>
<dbReference type="OrthoDB" id="74460at2759"/>
<dbReference type="Pfam" id="PF12044">
    <property type="entry name" value="Metallopep"/>
    <property type="match status" value="1"/>
</dbReference>
<dbReference type="SUPFAM" id="SSF51101">
    <property type="entry name" value="Mannose-binding lectins"/>
    <property type="match status" value="1"/>
</dbReference>
<dbReference type="GeneID" id="19471450"/>
<protein>
    <submittedName>
        <fullName evidence="3">Mannose-binding lectin</fullName>
    </submittedName>
</protein>
<dbReference type="KEGG" id="glz:GLAREA_12409"/>
<feature type="compositionally biased region" description="Polar residues" evidence="1">
    <location>
        <begin position="59"/>
        <end position="72"/>
    </location>
</feature>
<dbReference type="PANTHER" id="PTHR21054">
    <property type="entry name" value="ZINC METALLOPROTEINASE-RELATED"/>
    <property type="match status" value="1"/>
</dbReference>
<dbReference type="RefSeq" id="XP_008081382.1">
    <property type="nucleotide sequence ID" value="XM_008083191.1"/>
</dbReference>
<dbReference type="GO" id="GO:0030246">
    <property type="term" value="F:carbohydrate binding"/>
    <property type="evidence" value="ECO:0007669"/>
    <property type="project" value="UniProtKB-KW"/>
</dbReference>
<accession>S3DZ97</accession>
<evidence type="ECO:0000313" key="4">
    <source>
        <dbReference type="Proteomes" id="UP000016922"/>
    </source>
</evidence>
<dbReference type="EMBL" id="KE145361">
    <property type="protein sequence ID" value="EPE31653.1"/>
    <property type="molecule type" value="Genomic_DNA"/>
</dbReference>
<dbReference type="PANTHER" id="PTHR21054:SF2">
    <property type="entry name" value="MIP04191P"/>
    <property type="match status" value="1"/>
</dbReference>
<dbReference type="eggNOG" id="KOG4525">
    <property type="taxonomic scope" value="Eukaryota"/>
</dbReference>
<dbReference type="InterPro" id="IPR001229">
    <property type="entry name" value="Jacalin-like_lectin_dom"/>
</dbReference>
<dbReference type="Proteomes" id="UP000016922">
    <property type="component" value="Unassembled WGS sequence"/>
</dbReference>
<keyword evidence="4" id="KW-1185">Reference proteome</keyword>